<dbReference type="Proteomes" id="UP000663586">
    <property type="component" value="Chromosome"/>
</dbReference>
<dbReference type="EMBL" id="CP064786">
    <property type="protein sequence ID" value="QSG02521.1"/>
    <property type="molecule type" value="Genomic_DNA"/>
</dbReference>
<protein>
    <submittedName>
        <fullName evidence="1">Uncharacterized protein</fullName>
    </submittedName>
</protein>
<gene>
    <name evidence="1" type="ORF">AArcS_1304</name>
</gene>
<sequence>MGLLGTAAEKIPGIPTKRSIGLRLATRGYSNYLGDADVVGHVVSPDGWELVRADHETDDEEEFYVPRDGTKRYPADGVGANPGTLFGTPITVGYRDFGSLREVPNTEIAREVHILESDDEDPNVDQTDPTLGERIGSYLPDVIGSRMPEWLTDSDERAQLQIRKGLALILGTKIVGSGASADALNLVRDSDGRWGLERVDYDVDIGWYESRDTGQPYSAEGIGGKPKDLLGTPVGYSLSKYPRMMAAVTPRLGRNMHEEKLADGGTTYGGGYYNQNGEVVVPDGGEVQAAANPTEVDARHNDIWVEERAFVLPEDAKLLGGNEETTDKIQTAKERVKASQNMPGGELADKIMRYSGMFLALIMGWWMGSQSGGNGGEAGSAVPTPVQMDITPMMDVMMGVM</sequence>
<dbReference type="GeneID" id="70684686"/>
<dbReference type="AlphaFoldDB" id="A0A897MQA5"/>
<dbReference type="KEGG" id="hara:AArcS_1304"/>
<organism evidence="1 2">
    <name type="scientific">Natranaeroarchaeum sulfidigenes</name>
    <dbReference type="NCBI Taxonomy" id="2784880"/>
    <lineage>
        <taxon>Archaea</taxon>
        <taxon>Methanobacteriati</taxon>
        <taxon>Methanobacteriota</taxon>
        <taxon>Stenosarchaea group</taxon>
        <taxon>Halobacteria</taxon>
        <taxon>Halobacteriales</taxon>
        <taxon>Natronoarchaeaceae</taxon>
        <taxon>Natranaeroarchaeum</taxon>
    </lineage>
</organism>
<evidence type="ECO:0000313" key="1">
    <source>
        <dbReference type="EMBL" id="QSG02521.1"/>
    </source>
</evidence>
<reference evidence="1" key="1">
    <citation type="submission" date="2020-11" db="EMBL/GenBank/DDBJ databases">
        <title>Carbohydrate-dependent, anaerobic sulfur respiration: A novel catabolism in halophilic archaea.</title>
        <authorList>
            <person name="Sorokin D.Y."/>
            <person name="Messina E."/>
            <person name="Smedile F."/>
            <person name="La Cono V."/>
            <person name="Hallsworth J.E."/>
            <person name="Yakimov M.M."/>
        </authorList>
    </citation>
    <scope>NUCLEOTIDE SEQUENCE</scope>
    <source>
        <strain evidence="1">AArc-S</strain>
    </source>
</reference>
<dbReference type="RefSeq" id="WP_238479667.1">
    <property type="nucleotide sequence ID" value="NZ_CP064786.1"/>
</dbReference>
<keyword evidence="2" id="KW-1185">Reference proteome</keyword>
<accession>A0A897MQA5</accession>
<name>A0A897MQA5_9EURY</name>
<evidence type="ECO:0000313" key="2">
    <source>
        <dbReference type="Proteomes" id="UP000663586"/>
    </source>
</evidence>
<proteinExistence type="predicted"/>